<dbReference type="Proteomes" id="UP000806542">
    <property type="component" value="Unassembled WGS sequence"/>
</dbReference>
<dbReference type="RefSeq" id="WP_226392677.1">
    <property type="nucleotide sequence ID" value="NZ_JADCKB010000011.1"/>
</dbReference>
<proteinExistence type="predicted"/>
<comment type="caution">
    <text evidence="1">The sequence shown here is derived from an EMBL/GenBank/DDBJ whole genome shotgun (WGS) entry which is preliminary data.</text>
</comment>
<evidence type="ECO:0000313" key="1">
    <source>
        <dbReference type="EMBL" id="MBE5040128.1"/>
    </source>
</evidence>
<keyword evidence="2" id="KW-1185">Reference proteome</keyword>
<sequence length="133" mass="15027">MNFSSNAEEIRHYIMEFLSNTNGSHSRTEIFNYVLKTSGKNYTQGMLTGALKSLVDNNDKVVCKKRGWYELESINMGDSQILPRILKILSQTKKELNEACTVNLLVSSPKDLEITDKISALITLIDEIILSLK</sequence>
<reference evidence="1" key="1">
    <citation type="submission" date="2020-10" db="EMBL/GenBank/DDBJ databases">
        <title>ChiBAC.</title>
        <authorList>
            <person name="Zenner C."/>
            <person name="Hitch T.C.A."/>
            <person name="Clavel T."/>
        </authorList>
    </citation>
    <scope>NUCLEOTIDE SEQUENCE</scope>
    <source>
        <strain evidence="1">DSM 107454</strain>
    </source>
</reference>
<gene>
    <name evidence="1" type="ORF">INF28_06600</name>
</gene>
<name>A0A9D5LY53_9FIRM</name>
<protein>
    <submittedName>
        <fullName evidence="1">Uncharacterized protein</fullName>
    </submittedName>
</protein>
<dbReference type="AlphaFoldDB" id="A0A9D5LY53"/>
<dbReference type="EMBL" id="JADCKB010000011">
    <property type="protein sequence ID" value="MBE5040128.1"/>
    <property type="molecule type" value="Genomic_DNA"/>
</dbReference>
<accession>A0A9D5LY53</accession>
<evidence type="ECO:0000313" key="2">
    <source>
        <dbReference type="Proteomes" id="UP000806542"/>
    </source>
</evidence>
<organism evidence="1 2">
    <name type="scientific">Ructibacterium gallinarum</name>
    <dbReference type="NCBI Taxonomy" id="2779355"/>
    <lineage>
        <taxon>Bacteria</taxon>
        <taxon>Bacillati</taxon>
        <taxon>Bacillota</taxon>
        <taxon>Clostridia</taxon>
        <taxon>Eubacteriales</taxon>
        <taxon>Oscillospiraceae</taxon>
        <taxon>Ructibacterium</taxon>
    </lineage>
</organism>